<feature type="transmembrane region" description="Helical" evidence="9">
    <location>
        <begin position="399"/>
        <end position="420"/>
    </location>
</feature>
<feature type="transmembrane region" description="Helical" evidence="9">
    <location>
        <begin position="516"/>
        <end position="535"/>
    </location>
</feature>
<feature type="transmembrane region" description="Helical" evidence="9">
    <location>
        <begin position="158"/>
        <end position="180"/>
    </location>
</feature>
<comment type="similarity">
    <text evidence="2">Belongs to the oligopeptide OPT transporter family.</text>
</comment>
<keyword evidence="6" id="KW-0653">Protein transport</keyword>
<evidence type="ECO:0000256" key="6">
    <source>
        <dbReference type="ARBA" id="ARBA00022927"/>
    </source>
</evidence>
<feature type="transmembrane region" description="Helical" evidence="9">
    <location>
        <begin position="632"/>
        <end position="649"/>
    </location>
</feature>
<reference evidence="10" key="1">
    <citation type="submission" date="2021-06" db="EMBL/GenBank/DDBJ databases">
        <authorList>
            <person name="Kallberg Y."/>
            <person name="Tangrot J."/>
            <person name="Rosling A."/>
        </authorList>
    </citation>
    <scope>NUCLEOTIDE SEQUENCE</scope>
    <source>
        <strain evidence="10">87-6 pot B 2015</strain>
    </source>
</reference>
<evidence type="ECO:0000256" key="9">
    <source>
        <dbReference type="SAM" id="Phobius"/>
    </source>
</evidence>
<dbReference type="InterPro" id="IPR004648">
    <property type="entry name" value="Oligpept_transpt"/>
</dbReference>
<feature type="transmembrane region" description="Helical" evidence="9">
    <location>
        <begin position="239"/>
        <end position="256"/>
    </location>
</feature>
<dbReference type="AlphaFoldDB" id="A0A9N9EKN1"/>
<dbReference type="Proteomes" id="UP000789375">
    <property type="component" value="Unassembled WGS sequence"/>
</dbReference>
<keyword evidence="4 9" id="KW-0812">Transmembrane</keyword>
<feature type="transmembrane region" description="Helical" evidence="9">
    <location>
        <begin position="476"/>
        <end position="495"/>
    </location>
</feature>
<evidence type="ECO:0000256" key="8">
    <source>
        <dbReference type="ARBA" id="ARBA00023136"/>
    </source>
</evidence>
<organism evidence="10 11">
    <name type="scientific">Funneliformis mosseae</name>
    <name type="common">Endomycorrhizal fungus</name>
    <name type="synonym">Glomus mosseae</name>
    <dbReference type="NCBI Taxonomy" id="27381"/>
    <lineage>
        <taxon>Eukaryota</taxon>
        <taxon>Fungi</taxon>
        <taxon>Fungi incertae sedis</taxon>
        <taxon>Mucoromycota</taxon>
        <taxon>Glomeromycotina</taxon>
        <taxon>Glomeromycetes</taxon>
        <taxon>Glomerales</taxon>
        <taxon>Glomeraceae</taxon>
        <taxon>Funneliformis</taxon>
    </lineage>
</organism>
<dbReference type="GO" id="GO:0035673">
    <property type="term" value="F:oligopeptide transmembrane transporter activity"/>
    <property type="evidence" value="ECO:0007669"/>
    <property type="project" value="InterPro"/>
</dbReference>
<evidence type="ECO:0000256" key="4">
    <source>
        <dbReference type="ARBA" id="ARBA00022692"/>
    </source>
</evidence>
<feature type="transmembrane region" description="Helical" evidence="9">
    <location>
        <begin position="585"/>
        <end position="602"/>
    </location>
</feature>
<dbReference type="Pfam" id="PF03169">
    <property type="entry name" value="OPT"/>
    <property type="match status" value="1"/>
</dbReference>
<dbReference type="NCBIfam" id="TIGR00728">
    <property type="entry name" value="OPT_sfam"/>
    <property type="match status" value="1"/>
</dbReference>
<feature type="transmembrane region" description="Helical" evidence="9">
    <location>
        <begin position="82"/>
        <end position="103"/>
    </location>
</feature>
<evidence type="ECO:0000256" key="1">
    <source>
        <dbReference type="ARBA" id="ARBA00004141"/>
    </source>
</evidence>
<dbReference type="GO" id="GO:0016020">
    <property type="term" value="C:membrane"/>
    <property type="evidence" value="ECO:0007669"/>
    <property type="project" value="UniProtKB-SubCell"/>
</dbReference>
<dbReference type="EMBL" id="CAJVPP010006873">
    <property type="protein sequence ID" value="CAG8682402.1"/>
    <property type="molecule type" value="Genomic_DNA"/>
</dbReference>
<protein>
    <submittedName>
        <fullName evidence="10">4620_t:CDS:1</fullName>
    </submittedName>
</protein>
<evidence type="ECO:0000256" key="2">
    <source>
        <dbReference type="ARBA" id="ARBA00008807"/>
    </source>
</evidence>
<evidence type="ECO:0000256" key="5">
    <source>
        <dbReference type="ARBA" id="ARBA00022856"/>
    </source>
</evidence>
<keyword evidence="11" id="KW-1185">Reference proteome</keyword>
<keyword evidence="7 9" id="KW-1133">Transmembrane helix</keyword>
<evidence type="ECO:0000313" key="10">
    <source>
        <dbReference type="EMBL" id="CAG8682402.1"/>
    </source>
</evidence>
<dbReference type="InterPro" id="IPR004813">
    <property type="entry name" value="OPT"/>
</dbReference>
<keyword evidence="3" id="KW-0813">Transport</keyword>
<keyword evidence="8 9" id="KW-0472">Membrane</keyword>
<sequence>TKIMVAVIPEKPKSSLKYIDSEKTNISKDSIVEEPIVTAAVITKDDPNLPCLTFRFWVMSTFFTSLGAAISQFYYFRPNIGFFSIFFVVLVSNFIGKWMAIVLPTRKFRIWRWEFSFNPGPFNVKEHVCITVAASTGGVSAYATDIIAIQELFYHQTINFVTGFLLLMSTQILGYGLAGFLRKYLVRPANMIWPSNLVFASMFNTLHGNVSETRDRIRFFSVAFSFMFVWQFVPQYMFTWLTSMALLCLIAPYDRLINRLGSGYHGVGILNFTLDWNAIGQAGPLFTPWWAQANYFFGAIAGAWVIAPLLYYNNVLEAQKFPFVSRYSLDKYGQRYNQTAIIDNTGSLNITAYENYSPVYLSVTFAFSYLYSFILITSTISHVFLFYGKEIWERFKAKIPNTWYFLIFVVMLLIAITLGYTTEANLPWWGLLLAVGLAAIFVLPIGVIQAISFNQVGLNVISEMICGYILPGRPIANVYFKCYGFMTMSQCLLLVSDLKLGHYMKIPPRSMFVSQIYGTVIGGIINFWVLKLILISKRPYLDGTMDDPTGQWTGFRSQVFNTASIVWGLIGPARTFGSDSIYNPLLWGFLIGFIAPVPFYLVHRKFPNLRLDLVNIPLICTGLQLLPENYSNFIIMGIFVSFMSQFYAYRYNHRYNYVLSAAFDSAAQIVTMIIFFCLNGVILAPFPEWWGNDHATQGERCFAQDK</sequence>
<feature type="non-terminal residue" evidence="10">
    <location>
        <position position="706"/>
    </location>
</feature>
<feature type="transmembrane region" description="Helical" evidence="9">
    <location>
        <begin position="426"/>
        <end position="446"/>
    </location>
</feature>
<dbReference type="NCBIfam" id="TIGR00727">
    <property type="entry name" value="ISP4_OPT"/>
    <property type="match status" value="1"/>
</dbReference>
<comment type="caution">
    <text evidence="10">The sequence shown here is derived from an EMBL/GenBank/DDBJ whole genome shotgun (WGS) entry which is preliminary data.</text>
</comment>
<name>A0A9N9EKN1_FUNMO</name>
<keyword evidence="5" id="KW-0571">Peptide transport</keyword>
<proteinExistence type="inferred from homology"/>
<dbReference type="GO" id="GO:0015031">
    <property type="term" value="P:protein transport"/>
    <property type="evidence" value="ECO:0007669"/>
    <property type="project" value="UniProtKB-KW"/>
</dbReference>
<dbReference type="PANTHER" id="PTHR22601">
    <property type="entry name" value="ISP4 LIKE PROTEIN"/>
    <property type="match status" value="1"/>
</dbReference>
<gene>
    <name evidence="10" type="ORF">FMOSSE_LOCUS12954</name>
</gene>
<evidence type="ECO:0000256" key="3">
    <source>
        <dbReference type="ARBA" id="ARBA00022448"/>
    </source>
</evidence>
<feature type="transmembrane region" description="Helical" evidence="9">
    <location>
        <begin position="56"/>
        <end position="76"/>
    </location>
</feature>
<feature type="transmembrane region" description="Helical" evidence="9">
    <location>
        <begin position="366"/>
        <end position="387"/>
    </location>
</feature>
<feature type="transmembrane region" description="Helical" evidence="9">
    <location>
        <begin position="293"/>
        <end position="312"/>
    </location>
</feature>
<feature type="transmembrane region" description="Helical" evidence="9">
    <location>
        <begin position="661"/>
        <end position="684"/>
    </location>
</feature>
<comment type="subcellular location">
    <subcellularLocation>
        <location evidence="1">Membrane</location>
        <topology evidence="1">Multi-pass membrane protein</topology>
    </subcellularLocation>
</comment>
<evidence type="ECO:0000256" key="7">
    <source>
        <dbReference type="ARBA" id="ARBA00022989"/>
    </source>
</evidence>
<accession>A0A9N9EKN1</accession>
<evidence type="ECO:0000313" key="11">
    <source>
        <dbReference type="Proteomes" id="UP000789375"/>
    </source>
</evidence>